<proteinExistence type="predicted"/>
<protein>
    <submittedName>
        <fullName evidence="1">Uncharacterized protein</fullName>
    </submittedName>
</protein>
<evidence type="ECO:0000313" key="1">
    <source>
        <dbReference type="EMBL" id="TXC08456.1"/>
    </source>
</evidence>
<evidence type="ECO:0000313" key="2">
    <source>
        <dbReference type="Proteomes" id="UP000321331"/>
    </source>
</evidence>
<gene>
    <name evidence="1" type="ORF">FocTR4_00002768</name>
</gene>
<organism evidence="1 2">
    <name type="scientific">Fusarium oxysporum f. sp. cubense</name>
    <dbReference type="NCBI Taxonomy" id="61366"/>
    <lineage>
        <taxon>Eukaryota</taxon>
        <taxon>Fungi</taxon>
        <taxon>Dikarya</taxon>
        <taxon>Ascomycota</taxon>
        <taxon>Pezizomycotina</taxon>
        <taxon>Sordariomycetes</taxon>
        <taxon>Hypocreomycetidae</taxon>
        <taxon>Hypocreales</taxon>
        <taxon>Nectriaceae</taxon>
        <taxon>Fusarium</taxon>
        <taxon>Fusarium oxysporum species complex</taxon>
    </lineage>
</organism>
<dbReference type="EMBL" id="VMNF01000005">
    <property type="protein sequence ID" value="TXC08456.1"/>
    <property type="molecule type" value="Genomic_DNA"/>
</dbReference>
<reference evidence="1 2" key="1">
    <citation type="submission" date="2019-07" db="EMBL/GenBank/DDBJ databases">
        <title>The First High-Quality Draft Genome Sequence of the Causal Agent of the Current Panama Disease Epidemic.</title>
        <authorList>
            <person name="Warmington R.J."/>
            <person name="Kay W."/>
            <person name="Jeffries A."/>
            <person name="Bebber D."/>
            <person name="Moore K."/>
            <person name="Studholme D.J."/>
        </authorList>
    </citation>
    <scope>NUCLEOTIDE SEQUENCE [LARGE SCALE GENOMIC DNA]</scope>
    <source>
        <strain evidence="1 2">TR4</strain>
    </source>
</reference>
<name>A0A5C6TCK9_FUSOC</name>
<sequence length="168" mass="18901">MCWKEERASGGVRYSNGRYMNRPGWHRGGTEADGCEEAGSMRSDCLLPFHGAEGAEEVWARKRDRGWRNLIIKAEGRWRVGGQIRDSGSGQWEEGIQGLHQRQKSFVLHSWCSRETVRYYPCAPARAAESRGAEAAPIHSWYEQYKAKAARGKVGLSEDARLGRGCKS</sequence>
<comment type="caution">
    <text evidence="1">The sequence shown here is derived from an EMBL/GenBank/DDBJ whole genome shotgun (WGS) entry which is preliminary data.</text>
</comment>
<accession>A0A5C6TCK9</accession>
<dbReference type="Proteomes" id="UP000321331">
    <property type="component" value="Unassembled WGS sequence"/>
</dbReference>
<dbReference type="AlphaFoldDB" id="A0A5C6TCK9"/>